<dbReference type="InterPro" id="IPR011856">
    <property type="entry name" value="tRNA_endonuc-like_dom_sf"/>
</dbReference>
<sequence>MPHNLTLGRAGEDRAAELLISDGYIVVDRNWRCASGEIDLVAVRRDVVVIVEVKTRTNRRYGHPFEALDARKTARLWRLAHMWARVHPDVARGRRLRVDAIAITGSDPVSAAVEHLQGIS</sequence>
<dbReference type="RefSeq" id="WP_188712248.1">
    <property type="nucleotide sequence ID" value="NZ_BMHO01000001.1"/>
</dbReference>
<keyword evidence="4" id="KW-1185">Reference proteome</keyword>
<dbReference type="Pfam" id="PF02021">
    <property type="entry name" value="UPF0102"/>
    <property type="match status" value="1"/>
</dbReference>
<dbReference type="PANTHER" id="PTHR34039:SF1">
    <property type="entry name" value="UPF0102 PROTEIN YRAN"/>
    <property type="match status" value="1"/>
</dbReference>
<comment type="caution">
    <text evidence="3">The sequence shown here is derived from an EMBL/GenBank/DDBJ whole genome shotgun (WGS) entry which is preliminary data.</text>
</comment>
<dbReference type="CDD" id="cd20736">
    <property type="entry name" value="PoNe_Nuclease"/>
    <property type="match status" value="1"/>
</dbReference>
<name>A0A916YD50_9MICO</name>
<dbReference type="InterPro" id="IPR003509">
    <property type="entry name" value="UPF0102_YraN-like"/>
</dbReference>
<evidence type="ECO:0000313" key="3">
    <source>
        <dbReference type="EMBL" id="GGD40550.1"/>
    </source>
</evidence>
<dbReference type="InterPro" id="IPR011335">
    <property type="entry name" value="Restrct_endonuc-II-like"/>
</dbReference>
<accession>A0A916YD50</accession>
<dbReference type="SUPFAM" id="SSF52980">
    <property type="entry name" value="Restriction endonuclease-like"/>
    <property type="match status" value="1"/>
</dbReference>
<gene>
    <name evidence="3" type="ORF">GCM10010915_21750</name>
</gene>
<dbReference type="HAMAP" id="MF_00048">
    <property type="entry name" value="UPF0102"/>
    <property type="match status" value="1"/>
</dbReference>
<dbReference type="AlphaFoldDB" id="A0A916YD50"/>
<evidence type="ECO:0000256" key="2">
    <source>
        <dbReference type="HAMAP-Rule" id="MF_00048"/>
    </source>
</evidence>
<dbReference type="PANTHER" id="PTHR34039">
    <property type="entry name" value="UPF0102 PROTEIN YRAN"/>
    <property type="match status" value="1"/>
</dbReference>
<reference evidence="3" key="1">
    <citation type="journal article" date="2014" name="Int. J. Syst. Evol. Microbiol.">
        <title>Complete genome sequence of Corynebacterium casei LMG S-19264T (=DSM 44701T), isolated from a smear-ripened cheese.</title>
        <authorList>
            <consortium name="US DOE Joint Genome Institute (JGI-PGF)"/>
            <person name="Walter F."/>
            <person name="Albersmeier A."/>
            <person name="Kalinowski J."/>
            <person name="Ruckert C."/>
        </authorList>
    </citation>
    <scope>NUCLEOTIDE SEQUENCE</scope>
    <source>
        <strain evidence="3">CGMCC 1.15152</strain>
    </source>
</reference>
<protein>
    <recommendedName>
        <fullName evidence="2">UPF0102 protein GCM10010915_21750</fullName>
    </recommendedName>
</protein>
<proteinExistence type="inferred from homology"/>
<dbReference type="NCBIfam" id="NF009154">
    <property type="entry name" value="PRK12497.3-3"/>
    <property type="match status" value="1"/>
</dbReference>
<dbReference type="Gene3D" id="3.40.1350.10">
    <property type="match status" value="1"/>
</dbReference>
<reference evidence="3" key="2">
    <citation type="submission" date="2020-09" db="EMBL/GenBank/DDBJ databases">
        <authorList>
            <person name="Sun Q."/>
            <person name="Zhou Y."/>
        </authorList>
    </citation>
    <scope>NUCLEOTIDE SEQUENCE</scope>
    <source>
        <strain evidence="3">CGMCC 1.15152</strain>
    </source>
</reference>
<dbReference type="EMBL" id="BMHO01000001">
    <property type="protein sequence ID" value="GGD40550.1"/>
    <property type="molecule type" value="Genomic_DNA"/>
</dbReference>
<organism evidence="3 4">
    <name type="scientific">Microbacterium faecale</name>
    <dbReference type="NCBI Taxonomy" id="1804630"/>
    <lineage>
        <taxon>Bacteria</taxon>
        <taxon>Bacillati</taxon>
        <taxon>Actinomycetota</taxon>
        <taxon>Actinomycetes</taxon>
        <taxon>Micrococcales</taxon>
        <taxon>Microbacteriaceae</taxon>
        <taxon>Microbacterium</taxon>
    </lineage>
</organism>
<dbReference type="Proteomes" id="UP000633205">
    <property type="component" value="Unassembled WGS sequence"/>
</dbReference>
<comment type="similarity">
    <text evidence="1 2">Belongs to the UPF0102 family.</text>
</comment>
<evidence type="ECO:0000313" key="4">
    <source>
        <dbReference type="Proteomes" id="UP000633205"/>
    </source>
</evidence>
<dbReference type="NCBIfam" id="NF009150">
    <property type="entry name" value="PRK12497.1-3"/>
    <property type="match status" value="1"/>
</dbReference>
<dbReference type="GO" id="GO:0003676">
    <property type="term" value="F:nucleic acid binding"/>
    <property type="evidence" value="ECO:0007669"/>
    <property type="project" value="InterPro"/>
</dbReference>
<evidence type="ECO:0000256" key="1">
    <source>
        <dbReference type="ARBA" id="ARBA00006738"/>
    </source>
</evidence>